<organism evidence="1 2">
    <name type="scientific">Dallia pectoralis</name>
    <name type="common">Alaska blackfish</name>
    <dbReference type="NCBI Taxonomy" id="75939"/>
    <lineage>
        <taxon>Eukaryota</taxon>
        <taxon>Metazoa</taxon>
        <taxon>Chordata</taxon>
        <taxon>Craniata</taxon>
        <taxon>Vertebrata</taxon>
        <taxon>Euteleostomi</taxon>
        <taxon>Actinopterygii</taxon>
        <taxon>Neopterygii</taxon>
        <taxon>Teleostei</taxon>
        <taxon>Protacanthopterygii</taxon>
        <taxon>Esociformes</taxon>
        <taxon>Umbridae</taxon>
        <taxon>Dallia</taxon>
    </lineage>
</organism>
<sequence>MLRKKEVGGGVHPLPANNINCLTSSNQPPPSSAGKTSFALGLLLTLCQSPGLCPITSLRPQSQGRRFVIFTQVHKTGRKRGDTATTKPLAAQYC</sequence>
<dbReference type="EMBL" id="CM055741">
    <property type="protein sequence ID" value="KAJ8002260.1"/>
    <property type="molecule type" value="Genomic_DNA"/>
</dbReference>
<comment type="caution">
    <text evidence="1">The sequence shown here is derived from an EMBL/GenBank/DDBJ whole genome shotgun (WGS) entry which is preliminary data.</text>
</comment>
<protein>
    <submittedName>
        <fullName evidence="1">Uncharacterized protein</fullName>
    </submittedName>
</protein>
<evidence type="ECO:0000313" key="2">
    <source>
        <dbReference type="Proteomes" id="UP001157502"/>
    </source>
</evidence>
<dbReference type="Proteomes" id="UP001157502">
    <property type="component" value="Chromosome 14"/>
</dbReference>
<keyword evidence="2" id="KW-1185">Reference proteome</keyword>
<proteinExistence type="predicted"/>
<accession>A0ACC2GFL6</accession>
<name>A0ACC2GFL6_DALPE</name>
<evidence type="ECO:0000313" key="1">
    <source>
        <dbReference type="EMBL" id="KAJ8002260.1"/>
    </source>
</evidence>
<gene>
    <name evidence="1" type="ORF">DPEC_G00178050</name>
</gene>
<reference evidence="1" key="1">
    <citation type="submission" date="2021-05" db="EMBL/GenBank/DDBJ databases">
        <authorList>
            <person name="Pan Q."/>
            <person name="Jouanno E."/>
            <person name="Zahm M."/>
            <person name="Klopp C."/>
            <person name="Cabau C."/>
            <person name="Louis A."/>
            <person name="Berthelot C."/>
            <person name="Parey E."/>
            <person name="Roest Crollius H."/>
            <person name="Montfort J."/>
            <person name="Robinson-Rechavi M."/>
            <person name="Bouchez O."/>
            <person name="Lampietro C."/>
            <person name="Lopez Roques C."/>
            <person name="Donnadieu C."/>
            <person name="Postlethwait J."/>
            <person name="Bobe J."/>
            <person name="Dillon D."/>
            <person name="Chandos A."/>
            <person name="von Hippel F."/>
            <person name="Guiguen Y."/>
        </authorList>
    </citation>
    <scope>NUCLEOTIDE SEQUENCE</scope>
    <source>
        <strain evidence="1">YG-Jan2019</strain>
    </source>
</reference>